<comment type="caution">
    <text evidence="1">The sequence shown here is derived from an EMBL/GenBank/DDBJ whole genome shotgun (WGS) entry which is preliminary data.</text>
</comment>
<sequence>MAFYRVSPFRYGSLSSLIPYVSSPSSLSPPVRTFTLSASISTPHPSPPSLLTASPKASDRWRPMCLYYTQVDMMVGFYLVEDINVVERLQETEFSFVKLRFGFLCGIGHPFRECVFEIDLTDYYPIRIAIGRLLDKRRPSIWASARHSST</sequence>
<evidence type="ECO:0000313" key="1">
    <source>
        <dbReference type="EMBL" id="RVW14043.1"/>
    </source>
</evidence>
<dbReference type="EMBL" id="QGNW01002630">
    <property type="protein sequence ID" value="RVW14043.1"/>
    <property type="molecule type" value="Genomic_DNA"/>
</dbReference>
<evidence type="ECO:0000313" key="2">
    <source>
        <dbReference type="Proteomes" id="UP000288805"/>
    </source>
</evidence>
<proteinExistence type="predicted"/>
<accession>A0A438BSW3</accession>
<organism evidence="1 2">
    <name type="scientific">Vitis vinifera</name>
    <name type="common">Grape</name>
    <dbReference type="NCBI Taxonomy" id="29760"/>
    <lineage>
        <taxon>Eukaryota</taxon>
        <taxon>Viridiplantae</taxon>
        <taxon>Streptophyta</taxon>
        <taxon>Embryophyta</taxon>
        <taxon>Tracheophyta</taxon>
        <taxon>Spermatophyta</taxon>
        <taxon>Magnoliopsida</taxon>
        <taxon>eudicotyledons</taxon>
        <taxon>Gunneridae</taxon>
        <taxon>Pentapetalae</taxon>
        <taxon>rosids</taxon>
        <taxon>Vitales</taxon>
        <taxon>Vitaceae</taxon>
        <taxon>Viteae</taxon>
        <taxon>Vitis</taxon>
    </lineage>
</organism>
<dbReference type="Proteomes" id="UP000288805">
    <property type="component" value="Unassembled WGS sequence"/>
</dbReference>
<name>A0A438BSW3_VITVI</name>
<dbReference type="AlphaFoldDB" id="A0A438BSW3"/>
<reference evidence="1 2" key="1">
    <citation type="journal article" date="2018" name="PLoS Genet.">
        <title>Population sequencing reveals clonal diversity and ancestral inbreeding in the grapevine cultivar Chardonnay.</title>
        <authorList>
            <person name="Roach M.J."/>
            <person name="Johnson D.L."/>
            <person name="Bohlmann J."/>
            <person name="van Vuuren H.J."/>
            <person name="Jones S.J."/>
            <person name="Pretorius I.S."/>
            <person name="Schmidt S.A."/>
            <person name="Borneman A.R."/>
        </authorList>
    </citation>
    <scope>NUCLEOTIDE SEQUENCE [LARGE SCALE GENOMIC DNA]</scope>
    <source>
        <strain evidence="2">cv. Chardonnay</strain>
        <tissue evidence="1">Leaf</tissue>
    </source>
</reference>
<protein>
    <submittedName>
        <fullName evidence="1">Uncharacterized protein</fullName>
    </submittedName>
</protein>
<gene>
    <name evidence="1" type="ORF">CK203_089280</name>
</gene>